<proteinExistence type="inferred from homology"/>
<comment type="caution">
    <text evidence="15">The sequence shown here is derived from an EMBL/GenBank/DDBJ whole genome shotgun (WGS) entry which is preliminary data.</text>
</comment>
<dbReference type="GO" id="GO:0008237">
    <property type="term" value="F:metallopeptidase activity"/>
    <property type="evidence" value="ECO:0007669"/>
    <property type="project" value="UniProtKB-KW"/>
</dbReference>
<evidence type="ECO:0000256" key="3">
    <source>
        <dbReference type="ARBA" id="ARBA00007931"/>
    </source>
</evidence>
<evidence type="ECO:0000259" key="14">
    <source>
        <dbReference type="Pfam" id="PF02163"/>
    </source>
</evidence>
<feature type="transmembrane region" description="Helical" evidence="13">
    <location>
        <begin position="90"/>
        <end position="117"/>
    </location>
</feature>
<comment type="cofactor">
    <cofactor evidence="1">
        <name>Zn(2+)</name>
        <dbReference type="ChEBI" id="CHEBI:29105"/>
    </cofactor>
</comment>
<comment type="subcellular location">
    <subcellularLocation>
        <location evidence="2">Cell membrane</location>
        <topology evidence="2">Multi-pass membrane protein</topology>
    </subcellularLocation>
</comment>
<keyword evidence="6 13" id="KW-0812">Transmembrane</keyword>
<sequence>MDSGLGYLAVVLAVVLFSMTFHEAMHAFASNWLGDDTARQEGRLTLNPIAHIDPLATVLLPLLLAALGAPPFGAAKPVPFNPSRVRYGEFGAALVGLAGPVTNLVLAFLGFVVLALSGFVSNWFGGLLQVFILVNLAFFVFNMIPLPPLDGSRLLYAIAPDNIRQIMVTMEQYGIYLILIIVLLFNAQLGQFMQSAIGSILNLFKVVVGV</sequence>
<dbReference type="Pfam" id="PF02163">
    <property type="entry name" value="Peptidase_M50"/>
    <property type="match status" value="1"/>
</dbReference>
<gene>
    <name evidence="15" type="ORF">EOT04_01660</name>
</gene>
<feature type="domain" description="Peptidase M50" evidence="14">
    <location>
        <begin position="126"/>
        <end position="184"/>
    </location>
</feature>
<keyword evidence="5 15" id="KW-0645">Protease</keyword>
<evidence type="ECO:0000313" key="16">
    <source>
        <dbReference type="Proteomes" id="UP000289269"/>
    </source>
</evidence>
<dbReference type="GO" id="GO:0005886">
    <property type="term" value="C:plasma membrane"/>
    <property type="evidence" value="ECO:0007669"/>
    <property type="project" value="UniProtKB-SubCell"/>
</dbReference>
<dbReference type="CDD" id="cd06158">
    <property type="entry name" value="S2P-M50_like_1"/>
    <property type="match status" value="1"/>
</dbReference>
<name>A0A4Q0AJE7_9BACT</name>
<organism evidence="15 16">
    <name type="scientific">Candidatus Chaera renei</name>
    <dbReference type="NCBI Taxonomy" id="2506947"/>
    <lineage>
        <taxon>Bacteria</taxon>
        <taxon>Candidatus Saccharimonadota</taxon>
        <taxon>Candidatus Saccharimonadia</taxon>
        <taxon>Candidatus Saccharimonadales</taxon>
        <taxon>Candidatus Saccharimonadaceae</taxon>
        <taxon>Candidatus Chaera</taxon>
    </lineage>
</organism>
<keyword evidence="10 13" id="KW-1133">Transmembrane helix</keyword>
<keyword evidence="9" id="KW-0862">Zinc</keyword>
<dbReference type="GO" id="GO:0046872">
    <property type="term" value="F:metal ion binding"/>
    <property type="evidence" value="ECO:0007669"/>
    <property type="project" value="UniProtKB-KW"/>
</dbReference>
<evidence type="ECO:0000256" key="7">
    <source>
        <dbReference type="ARBA" id="ARBA00022723"/>
    </source>
</evidence>
<evidence type="ECO:0000256" key="12">
    <source>
        <dbReference type="ARBA" id="ARBA00023136"/>
    </source>
</evidence>
<reference evidence="15" key="1">
    <citation type="submission" date="2019-01" db="EMBL/GenBank/DDBJ databases">
        <title>Genomic signatures and co-occurrence patterns of the ultra-small Saccharimodia (Patescibacteria phylum) suggest a symbiotic lifestyle.</title>
        <authorList>
            <person name="Lemos L."/>
            <person name="Medeiros J."/>
            <person name="Andreote F."/>
            <person name="Fernandes G."/>
            <person name="Varani A."/>
            <person name="Oliveira G."/>
            <person name="Pylro V."/>
        </authorList>
    </citation>
    <scope>NUCLEOTIDE SEQUENCE [LARGE SCALE GENOMIC DNA]</scope>
    <source>
        <strain evidence="15">AMD01</strain>
    </source>
</reference>
<feature type="transmembrane region" description="Helical" evidence="13">
    <location>
        <begin position="173"/>
        <end position="193"/>
    </location>
</feature>
<evidence type="ECO:0000256" key="2">
    <source>
        <dbReference type="ARBA" id="ARBA00004651"/>
    </source>
</evidence>
<feature type="transmembrane region" description="Helical" evidence="13">
    <location>
        <begin position="7"/>
        <end position="29"/>
    </location>
</feature>
<dbReference type="PANTHER" id="PTHR35864">
    <property type="entry name" value="ZINC METALLOPROTEASE MJ0611-RELATED"/>
    <property type="match status" value="1"/>
</dbReference>
<dbReference type="Proteomes" id="UP000289269">
    <property type="component" value="Unassembled WGS sequence"/>
</dbReference>
<dbReference type="PANTHER" id="PTHR35864:SF1">
    <property type="entry name" value="ZINC METALLOPROTEASE YWHC-RELATED"/>
    <property type="match status" value="1"/>
</dbReference>
<feature type="transmembrane region" description="Helical" evidence="13">
    <location>
        <begin position="123"/>
        <end position="144"/>
    </location>
</feature>
<comment type="similarity">
    <text evidence="3">Belongs to the peptidase M50B family.</text>
</comment>
<evidence type="ECO:0000256" key="11">
    <source>
        <dbReference type="ARBA" id="ARBA00023049"/>
    </source>
</evidence>
<dbReference type="InterPro" id="IPR052348">
    <property type="entry name" value="Metallopeptidase_M50B"/>
</dbReference>
<keyword evidence="16" id="KW-1185">Reference proteome</keyword>
<evidence type="ECO:0000256" key="13">
    <source>
        <dbReference type="SAM" id="Phobius"/>
    </source>
</evidence>
<evidence type="ECO:0000256" key="8">
    <source>
        <dbReference type="ARBA" id="ARBA00022801"/>
    </source>
</evidence>
<keyword evidence="11" id="KW-0482">Metalloprotease</keyword>
<evidence type="ECO:0000256" key="6">
    <source>
        <dbReference type="ARBA" id="ARBA00022692"/>
    </source>
</evidence>
<evidence type="ECO:0000256" key="10">
    <source>
        <dbReference type="ARBA" id="ARBA00022989"/>
    </source>
</evidence>
<dbReference type="InterPro" id="IPR008915">
    <property type="entry name" value="Peptidase_M50"/>
</dbReference>
<keyword evidence="7" id="KW-0479">Metal-binding</keyword>
<keyword evidence="12 13" id="KW-0472">Membrane</keyword>
<keyword evidence="8" id="KW-0378">Hydrolase</keyword>
<protein>
    <submittedName>
        <fullName evidence="15">Site-2 protease family protein</fullName>
    </submittedName>
</protein>
<evidence type="ECO:0000256" key="9">
    <source>
        <dbReference type="ARBA" id="ARBA00022833"/>
    </source>
</evidence>
<evidence type="ECO:0000256" key="1">
    <source>
        <dbReference type="ARBA" id="ARBA00001947"/>
    </source>
</evidence>
<evidence type="ECO:0000313" key="15">
    <source>
        <dbReference type="EMBL" id="RWZ79443.1"/>
    </source>
</evidence>
<feature type="transmembrane region" description="Helical" evidence="13">
    <location>
        <begin position="49"/>
        <end position="69"/>
    </location>
</feature>
<evidence type="ECO:0000256" key="4">
    <source>
        <dbReference type="ARBA" id="ARBA00022475"/>
    </source>
</evidence>
<keyword evidence="4" id="KW-1003">Cell membrane</keyword>
<dbReference type="AlphaFoldDB" id="A0A4Q0AJE7"/>
<dbReference type="EMBL" id="SCKW01000012">
    <property type="protein sequence ID" value="RWZ79443.1"/>
    <property type="molecule type" value="Genomic_DNA"/>
</dbReference>
<evidence type="ECO:0000256" key="5">
    <source>
        <dbReference type="ARBA" id="ARBA00022670"/>
    </source>
</evidence>
<dbReference type="InterPro" id="IPR044537">
    <property type="entry name" value="Rip2-like"/>
</dbReference>
<dbReference type="GO" id="GO:0006508">
    <property type="term" value="P:proteolysis"/>
    <property type="evidence" value="ECO:0007669"/>
    <property type="project" value="UniProtKB-KW"/>
</dbReference>
<accession>A0A4Q0AJE7</accession>